<evidence type="ECO:0000313" key="19">
    <source>
        <dbReference type="Proteomes" id="UP000636709"/>
    </source>
</evidence>
<evidence type="ECO:0000256" key="13">
    <source>
        <dbReference type="ARBA" id="ARBA00023170"/>
    </source>
</evidence>
<evidence type="ECO:0000256" key="8">
    <source>
        <dbReference type="ARBA" id="ARBA00022741"/>
    </source>
</evidence>
<proteinExistence type="predicted"/>
<dbReference type="InterPro" id="IPR000719">
    <property type="entry name" value="Prot_kinase_dom"/>
</dbReference>
<keyword evidence="12 16" id="KW-0472">Membrane</keyword>
<dbReference type="FunFam" id="3.30.200.20:FF:000039">
    <property type="entry name" value="receptor-like protein kinase FERONIA"/>
    <property type="match status" value="1"/>
</dbReference>
<keyword evidence="7" id="KW-0677">Repeat</keyword>
<dbReference type="InterPro" id="IPR017441">
    <property type="entry name" value="Protein_kinase_ATP_BS"/>
</dbReference>
<evidence type="ECO:0000256" key="11">
    <source>
        <dbReference type="ARBA" id="ARBA00022989"/>
    </source>
</evidence>
<evidence type="ECO:0000256" key="2">
    <source>
        <dbReference type="ARBA" id="ARBA00022527"/>
    </source>
</evidence>
<dbReference type="GO" id="GO:0005886">
    <property type="term" value="C:plasma membrane"/>
    <property type="evidence" value="ECO:0007669"/>
    <property type="project" value="UniProtKB-SubCell"/>
</dbReference>
<name>A0A835A1M5_9POAL</name>
<keyword evidence="19" id="KW-1185">Reference proteome</keyword>
<keyword evidence="3" id="KW-0433">Leucine-rich repeat</keyword>
<keyword evidence="14" id="KW-0325">Glycoprotein</keyword>
<dbReference type="OrthoDB" id="978612at2759"/>
<keyword evidence="11 16" id="KW-1133">Transmembrane helix</keyword>
<dbReference type="Pfam" id="PF00069">
    <property type="entry name" value="Pkinase"/>
    <property type="match status" value="1"/>
</dbReference>
<keyword evidence="10 15" id="KW-0067">ATP-binding</keyword>
<evidence type="ECO:0000259" key="17">
    <source>
        <dbReference type="PROSITE" id="PS50011"/>
    </source>
</evidence>
<comment type="caution">
    <text evidence="18">The sequence shown here is derived from an EMBL/GenBank/DDBJ whole genome shotgun (WGS) entry which is preliminary data.</text>
</comment>
<keyword evidence="5 16" id="KW-0812">Transmembrane</keyword>
<evidence type="ECO:0000256" key="14">
    <source>
        <dbReference type="ARBA" id="ARBA00023180"/>
    </source>
</evidence>
<reference evidence="18" key="1">
    <citation type="submission" date="2020-07" db="EMBL/GenBank/DDBJ databases">
        <title>Genome sequence and genetic diversity analysis of an under-domesticated orphan crop, white fonio (Digitaria exilis).</title>
        <authorList>
            <person name="Bennetzen J.L."/>
            <person name="Chen S."/>
            <person name="Ma X."/>
            <person name="Wang X."/>
            <person name="Yssel A.E.J."/>
            <person name="Chaluvadi S.R."/>
            <person name="Johnson M."/>
            <person name="Gangashetty P."/>
            <person name="Hamidou F."/>
            <person name="Sanogo M.D."/>
            <person name="Zwaenepoel A."/>
            <person name="Wallace J."/>
            <person name="Van De Peer Y."/>
            <person name="Van Deynze A."/>
        </authorList>
    </citation>
    <scope>NUCLEOTIDE SEQUENCE</scope>
    <source>
        <tissue evidence="18">Leaves</tissue>
    </source>
</reference>
<evidence type="ECO:0000256" key="12">
    <source>
        <dbReference type="ARBA" id="ARBA00023136"/>
    </source>
</evidence>
<evidence type="ECO:0000256" key="9">
    <source>
        <dbReference type="ARBA" id="ARBA00022777"/>
    </source>
</evidence>
<dbReference type="SUPFAM" id="SSF56112">
    <property type="entry name" value="Protein kinase-like (PK-like)"/>
    <property type="match status" value="1"/>
</dbReference>
<dbReference type="InterPro" id="IPR001611">
    <property type="entry name" value="Leu-rich_rpt"/>
</dbReference>
<dbReference type="AlphaFoldDB" id="A0A835A1M5"/>
<dbReference type="GO" id="GO:0005524">
    <property type="term" value="F:ATP binding"/>
    <property type="evidence" value="ECO:0007669"/>
    <property type="project" value="UniProtKB-UniRule"/>
</dbReference>
<dbReference type="SMART" id="SM00220">
    <property type="entry name" value="S_TKc"/>
    <property type="match status" value="1"/>
</dbReference>
<keyword evidence="8 15" id="KW-0547">Nucleotide-binding</keyword>
<evidence type="ECO:0000256" key="16">
    <source>
        <dbReference type="SAM" id="Phobius"/>
    </source>
</evidence>
<keyword evidence="6" id="KW-0732">Signal</keyword>
<evidence type="ECO:0000256" key="5">
    <source>
        <dbReference type="ARBA" id="ARBA00022692"/>
    </source>
</evidence>
<dbReference type="Pfam" id="PF00560">
    <property type="entry name" value="LRR_1"/>
    <property type="match status" value="2"/>
</dbReference>
<feature type="domain" description="Protein kinase" evidence="17">
    <location>
        <begin position="295"/>
        <end position="444"/>
    </location>
</feature>
<dbReference type="Proteomes" id="UP000636709">
    <property type="component" value="Unassembled WGS sequence"/>
</dbReference>
<dbReference type="InterPro" id="IPR032675">
    <property type="entry name" value="LRR_dom_sf"/>
</dbReference>
<dbReference type="Gene3D" id="3.80.10.10">
    <property type="entry name" value="Ribonuclease Inhibitor"/>
    <property type="match status" value="1"/>
</dbReference>
<comment type="subcellular location">
    <subcellularLocation>
        <location evidence="1">Cell membrane</location>
        <topology evidence="1">Single-pass membrane protein</topology>
    </subcellularLocation>
</comment>
<evidence type="ECO:0000256" key="15">
    <source>
        <dbReference type="PROSITE-ProRule" id="PRU10141"/>
    </source>
</evidence>
<gene>
    <name evidence="18" type="ORF">HU200_066638</name>
</gene>
<organism evidence="18 19">
    <name type="scientific">Digitaria exilis</name>
    <dbReference type="NCBI Taxonomy" id="1010633"/>
    <lineage>
        <taxon>Eukaryota</taxon>
        <taxon>Viridiplantae</taxon>
        <taxon>Streptophyta</taxon>
        <taxon>Embryophyta</taxon>
        <taxon>Tracheophyta</taxon>
        <taxon>Spermatophyta</taxon>
        <taxon>Magnoliopsida</taxon>
        <taxon>Liliopsida</taxon>
        <taxon>Poales</taxon>
        <taxon>Poaceae</taxon>
        <taxon>PACMAD clade</taxon>
        <taxon>Panicoideae</taxon>
        <taxon>Panicodae</taxon>
        <taxon>Paniceae</taxon>
        <taxon>Anthephorinae</taxon>
        <taxon>Digitaria</taxon>
    </lineage>
</organism>
<dbReference type="PROSITE" id="PS00107">
    <property type="entry name" value="PROTEIN_KINASE_ATP"/>
    <property type="match status" value="1"/>
</dbReference>
<keyword evidence="4" id="KW-0808">Transferase</keyword>
<dbReference type="Gene3D" id="1.10.510.10">
    <property type="entry name" value="Transferase(Phosphotransferase) domain 1"/>
    <property type="match status" value="1"/>
</dbReference>
<evidence type="ECO:0000256" key="3">
    <source>
        <dbReference type="ARBA" id="ARBA00022614"/>
    </source>
</evidence>
<evidence type="ECO:0000313" key="18">
    <source>
        <dbReference type="EMBL" id="KAF8643918.1"/>
    </source>
</evidence>
<dbReference type="PROSITE" id="PS50011">
    <property type="entry name" value="PROTEIN_KINASE_DOM"/>
    <property type="match status" value="1"/>
</dbReference>
<dbReference type="GO" id="GO:0004674">
    <property type="term" value="F:protein serine/threonine kinase activity"/>
    <property type="evidence" value="ECO:0007669"/>
    <property type="project" value="UniProtKB-KW"/>
</dbReference>
<dbReference type="PANTHER" id="PTHR47986">
    <property type="entry name" value="OSJNBA0070M12.3 PROTEIN"/>
    <property type="match status" value="1"/>
</dbReference>
<dbReference type="SUPFAM" id="SSF52058">
    <property type="entry name" value="L domain-like"/>
    <property type="match status" value="1"/>
</dbReference>
<feature type="transmembrane region" description="Helical" evidence="16">
    <location>
        <begin position="207"/>
        <end position="232"/>
    </location>
</feature>
<evidence type="ECO:0000256" key="7">
    <source>
        <dbReference type="ARBA" id="ARBA00022737"/>
    </source>
</evidence>
<dbReference type="InterPro" id="IPR011009">
    <property type="entry name" value="Kinase-like_dom_sf"/>
</dbReference>
<dbReference type="PANTHER" id="PTHR47986:SF34">
    <property type="entry name" value="RECEPTOR-LIKE KINASE TMK2"/>
    <property type="match status" value="1"/>
</dbReference>
<sequence length="444" mass="48845">MDNLPLQPWLIPNTIAKCTALQIFSASNTSIIGALPAELANLKSLTILWLSYNYLRGSLHAWLAELSSLEILGLDNQMSDVKLSGNLDVLGSLKSLKELWIQSNLFSGQIPDFNNSQLQVLNLTDNMLTGLVPSSLIDLESLQSVQLSNNLLQGPWPVFPTGVIVDIVSGNRFCLHVPGPCDPQVSILLDVASEGNPLLSPNSKSNVLMIGVIVGSTLAGVVILLLLAWLCLHIWKKRNASGPALETQVSTHMTTGTIDSTHQSLTTQCTDAACQSLSHVEKLPINVLTNATNNFDENMILGKGGSAVVFKGVLNDEPVAVKRFNSDTMSTKQAKEFINEIDVVGKLSHRNLVKLLGYCIHNNERLLVYEYMPAGTLWERLKPSDHMPLTWAQRMMISLDVARGIEYLHGMNQQAFIRDLKPSNILLGPRLESQGFRFWVDQDC</sequence>
<evidence type="ECO:0000256" key="10">
    <source>
        <dbReference type="ARBA" id="ARBA00022840"/>
    </source>
</evidence>
<evidence type="ECO:0000256" key="1">
    <source>
        <dbReference type="ARBA" id="ARBA00004162"/>
    </source>
</evidence>
<dbReference type="InterPro" id="IPR052422">
    <property type="entry name" value="Auxin_Ser/Thr_Kinase"/>
</dbReference>
<feature type="binding site" evidence="15">
    <location>
        <position position="322"/>
    </location>
    <ligand>
        <name>ATP</name>
        <dbReference type="ChEBI" id="CHEBI:30616"/>
    </ligand>
</feature>
<evidence type="ECO:0000256" key="4">
    <source>
        <dbReference type="ARBA" id="ARBA00022679"/>
    </source>
</evidence>
<keyword evidence="9" id="KW-0418">Kinase</keyword>
<keyword evidence="13" id="KW-0675">Receptor</keyword>
<accession>A0A835A1M5</accession>
<evidence type="ECO:0000256" key="6">
    <source>
        <dbReference type="ARBA" id="ARBA00022729"/>
    </source>
</evidence>
<dbReference type="EMBL" id="JACEFO010003177">
    <property type="protein sequence ID" value="KAF8643918.1"/>
    <property type="molecule type" value="Genomic_DNA"/>
</dbReference>
<dbReference type="Gene3D" id="3.30.200.20">
    <property type="entry name" value="Phosphorylase Kinase, domain 1"/>
    <property type="match status" value="1"/>
</dbReference>
<keyword evidence="2" id="KW-0723">Serine/threonine-protein kinase</keyword>
<protein>
    <recommendedName>
        <fullName evidence="17">Protein kinase domain-containing protein</fullName>
    </recommendedName>
</protein>